<feature type="chain" id="PRO_5009248001" evidence="2">
    <location>
        <begin position="26"/>
        <end position="250"/>
    </location>
</feature>
<organism evidence="4 5">
    <name type="scientific">Allokutzneria albata</name>
    <name type="common">Kibdelosporangium albatum</name>
    <dbReference type="NCBI Taxonomy" id="211114"/>
    <lineage>
        <taxon>Bacteria</taxon>
        <taxon>Bacillati</taxon>
        <taxon>Actinomycetota</taxon>
        <taxon>Actinomycetes</taxon>
        <taxon>Pseudonocardiales</taxon>
        <taxon>Pseudonocardiaceae</taxon>
        <taxon>Allokutzneria</taxon>
    </lineage>
</organism>
<feature type="compositionally biased region" description="Polar residues" evidence="1">
    <location>
        <begin position="104"/>
        <end position="118"/>
    </location>
</feature>
<evidence type="ECO:0000256" key="1">
    <source>
        <dbReference type="SAM" id="MobiDB-lite"/>
    </source>
</evidence>
<name>A0A1H0DNZ9_ALLAB</name>
<keyword evidence="4" id="KW-0456">Lyase</keyword>
<keyword evidence="2" id="KW-0732">Signal</keyword>
<dbReference type="Gene3D" id="2.60.120.200">
    <property type="match status" value="1"/>
</dbReference>
<dbReference type="OrthoDB" id="273319at2"/>
<gene>
    <name evidence="4" type="ORF">SAMN04489726_7915</name>
</gene>
<protein>
    <submittedName>
        <fullName evidence="4">Alginate lyase</fullName>
    </submittedName>
</protein>
<dbReference type="AlphaFoldDB" id="A0A1H0DNZ9"/>
<feature type="region of interest" description="Disordered" evidence="1">
    <location>
        <begin position="93"/>
        <end position="118"/>
    </location>
</feature>
<dbReference type="SUPFAM" id="SSF49899">
    <property type="entry name" value="Concanavalin A-like lectins/glucanases"/>
    <property type="match status" value="1"/>
</dbReference>
<dbReference type="Proteomes" id="UP000183376">
    <property type="component" value="Chromosome I"/>
</dbReference>
<proteinExistence type="predicted"/>
<evidence type="ECO:0000256" key="2">
    <source>
        <dbReference type="SAM" id="SignalP"/>
    </source>
</evidence>
<dbReference type="Pfam" id="PF08787">
    <property type="entry name" value="Alginate_lyase2"/>
    <property type="match status" value="1"/>
</dbReference>
<dbReference type="InterPro" id="IPR013320">
    <property type="entry name" value="ConA-like_dom_sf"/>
</dbReference>
<evidence type="ECO:0000313" key="4">
    <source>
        <dbReference type="EMBL" id="SDN71900.1"/>
    </source>
</evidence>
<feature type="domain" description="Alginate lyase 2" evidence="3">
    <location>
        <begin position="37"/>
        <end position="249"/>
    </location>
</feature>
<sequence length="250" mass="26566">MKRAIPLLCAAFSVGALASAAPAAAADAECEYPADVLDLKNWKETLPTGSAGKPKEVKQPALATFSADPWFVALPGCDGVRFRAAVNGVTTSGSSYPRSELREMTNNGKDNAGWSSSSGKHTLEVEAAVTKLPNDKPHVVAAQIHNGSDDVSVFRIEGNKVYVTNGDNSKYHLVTSDYQLGRKFVARFEVSGGKIKAYFDGKLQTTISKSFSGGYFKTGAYVQANCSKSSPCSSSNYGEVHVFRVGVTHG</sequence>
<feature type="signal peptide" evidence="2">
    <location>
        <begin position="1"/>
        <end position="25"/>
    </location>
</feature>
<dbReference type="GO" id="GO:0016829">
    <property type="term" value="F:lyase activity"/>
    <property type="evidence" value="ECO:0007669"/>
    <property type="project" value="UniProtKB-KW"/>
</dbReference>
<keyword evidence="5" id="KW-1185">Reference proteome</keyword>
<dbReference type="InterPro" id="IPR014895">
    <property type="entry name" value="Alginate_lyase_2"/>
</dbReference>
<dbReference type="eggNOG" id="COG3291">
    <property type="taxonomic scope" value="Bacteria"/>
</dbReference>
<dbReference type="RefSeq" id="WP_030432044.1">
    <property type="nucleotide sequence ID" value="NZ_JOEF01000022.1"/>
</dbReference>
<accession>A0A1H0DNZ9</accession>
<evidence type="ECO:0000313" key="5">
    <source>
        <dbReference type="Proteomes" id="UP000183376"/>
    </source>
</evidence>
<evidence type="ECO:0000259" key="3">
    <source>
        <dbReference type="Pfam" id="PF08787"/>
    </source>
</evidence>
<dbReference type="EMBL" id="LT629701">
    <property type="protein sequence ID" value="SDN71900.1"/>
    <property type="molecule type" value="Genomic_DNA"/>
</dbReference>
<reference evidence="4 5" key="1">
    <citation type="submission" date="2016-10" db="EMBL/GenBank/DDBJ databases">
        <authorList>
            <person name="de Groot N.N."/>
        </authorList>
    </citation>
    <scope>NUCLEOTIDE SEQUENCE [LARGE SCALE GENOMIC DNA]</scope>
    <source>
        <strain evidence="4 5">DSM 44149</strain>
    </source>
</reference>
<dbReference type="STRING" id="211114.SAMN04489726_7915"/>